<name>A0A4U3M6E1_9ACTN</name>
<dbReference type="RefSeq" id="WP_137250333.1">
    <property type="nucleotide sequence ID" value="NZ_SZQA01000034.1"/>
</dbReference>
<feature type="transmembrane region" description="Helical" evidence="1">
    <location>
        <begin position="82"/>
        <end position="100"/>
    </location>
</feature>
<protein>
    <submittedName>
        <fullName evidence="2">Uncharacterized protein</fullName>
    </submittedName>
</protein>
<dbReference type="AlphaFoldDB" id="A0A4U3M6E1"/>
<accession>A0A4U3M6E1</accession>
<dbReference type="OrthoDB" id="3535664at2"/>
<organism evidence="2 3">
    <name type="scientific">Herbidospora galbida</name>
    <dbReference type="NCBI Taxonomy" id="2575442"/>
    <lineage>
        <taxon>Bacteria</taxon>
        <taxon>Bacillati</taxon>
        <taxon>Actinomycetota</taxon>
        <taxon>Actinomycetes</taxon>
        <taxon>Streptosporangiales</taxon>
        <taxon>Streptosporangiaceae</taxon>
        <taxon>Herbidospora</taxon>
    </lineage>
</organism>
<feature type="transmembrane region" description="Helical" evidence="1">
    <location>
        <begin position="53"/>
        <end position="75"/>
    </location>
</feature>
<sequence>MLTRILRPWSLVALVAAVVPIGVLAHSEGVGSVPPMPVGMAGTAFPGAGHRGLLYPVDVFVIGVMPLLVAVALLATSRIPGIVVGVVCGLLGFFHLVELVDSLPSTISVIGLPVDETAGSRPDHYLGTRPDGAYWGLAVLAYGLVVSAFLRPDHRPGRKERTKSDERSCQ</sequence>
<dbReference type="Proteomes" id="UP000308705">
    <property type="component" value="Unassembled WGS sequence"/>
</dbReference>
<keyword evidence="1" id="KW-1133">Transmembrane helix</keyword>
<keyword evidence="3" id="KW-1185">Reference proteome</keyword>
<evidence type="ECO:0000313" key="2">
    <source>
        <dbReference type="EMBL" id="TKK84478.1"/>
    </source>
</evidence>
<gene>
    <name evidence="2" type="ORF">FDA94_29500</name>
</gene>
<evidence type="ECO:0000313" key="3">
    <source>
        <dbReference type="Proteomes" id="UP000308705"/>
    </source>
</evidence>
<evidence type="ECO:0000256" key="1">
    <source>
        <dbReference type="SAM" id="Phobius"/>
    </source>
</evidence>
<feature type="transmembrane region" description="Helical" evidence="1">
    <location>
        <begin position="132"/>
        <end position="150"/>
    </location>
</feature>
<reference evidence="2 3" key="1">
    <citation type="submission" date="2019-04" db="EMBL/GenBank/DDBJ databases">
        <title>Herbidospora sp. NEAU-GS14.nov., a novel actinomycete isolated from soil.</title>
        <authorList>
            <person name="Han L."/>
        </authorList>
    </citation>
    <scope>NUCLEOTIDE SEQUENCE [LARGE SCALE GENOMIC DNA]</scope>
    <source>
        <strain evidence="2 3">NEAU-GS14</strain>
    </source>
</reference>
<comment type="caution">
    <text evidence="2">The sequence shown here is derived from an EMBL/GenBank/DDBJ whole genome shotgun (WGS) entry which is preliminary data.</text>
</comment>
<keyword evidence="1" id="KW-0812">Transmembrane</keyword>
<keyword evidence="1" id="KW-0472">Membrane</keyword>
<proteinExistence type="predicted"/>
<dbReference type="EMBL" id="SZQA01000034">
    <property type="protein sequence ID" value="TKK84478.1"/>
    <property type="molecule type" value="Genomic_DNA"/>
</dbReference>